<evidence type="ECO:0000256" key="1">
    <source>
        <dbReference type="SAM" id="MobiDB-lite"/>
    </source>
</evidence>
<gene>
    <name evidence="2" type="ORF">JK359_02380</name>
</gene>
<organism evidence="2 3">
    <name type="scientific">Streptomyces actinomycinicus</name>
    <dbReference type="NCBI Taxonomy" id="1695166"/>
    <lineage>
        <taxon>Bacteria</taxon>
        <taxon>Bacillati</taxon>
        <taxon>Actinomycetota</taxon>
        <taxon>Actinomycetes</taxon>
        <taxon>Kitasatosporales</taxon>
        <taxon>Streptomycetaceae</taxon>
        <taxon>Streptomyces</taxon>
    </lineage>
</organism>
<proteinExistence type="predicted"/>
<dbReference type="Proteomes" id="UP000661858">
    <property type="component" value="Unassembled WGS sequence"/>
</dbReference>
<name>A0A937JK09_9ACTN</name>
<keyword evidence="3" id="KW-1185">Reference proteome</keyword>
<dbReference type="EMBL" id="JAERRK010000001">
    <property type="protein sequence ID" value="MBL1080830.1"/>
    <property type="molecule type" value="Genomic_DNA"/>
</dbReference>
<dbReference type="InterPro" id="IPR045428">
    <property type="entry name" value="EACC1"/>
</dbReference>
<reference evidence="2" key="1">
    <citation type="submission" date="2021-01" db="EMBL/GenBank/DDBJ databases">
        <title>WGS of actinomycetes isolated from Thailand.</title>
        <authorList>
            <person name="Thawai C."/>
        </authorList>
    </citation>
    <scope>NUCLEOTIDE SEQUENCE</scope>
    <source>
        <strain evidence="2">RCU-197</strain>
    </source>
</reference>
<comment type="caution">
    <text evidence="2">The sequence shown here is derived from an EMBL/GenBank/DDBJ whole genome shotgun (WGS) entry which is preliminary data.</text>
</comment>
<accession>A0A937JK09</accession>
<feature type="region of interest" description="Disordered" evidence="1">
    <location>
        <begin position="42"/>
        <end position="62"/>
    </location>
</feature>
<dbReference type="AlphaFoldDB" id="A0A937JK09"/>
<sequence>MELRVRVARIRPSGDGSAGERVDTGGWTESFAEWMTEDRRLGRSVRERQGRVSPGDGGMSPDPVEWISLAVASASLLTDLIGLFGDFRASLPRREQQSARLELERGGTRVTVYGETAEDAARAARALGLLPEDDGEAPGRAAS</sequence>
<evidence type="ECO:0000313" key="3">
    <source>
        <dbReference type="Proteomes" id="UP000661858"/>
    </source>
</evidence>
<dbReference type="Pfam" id="PF19953">
    <property type="entry name" value="EACC1"/>
    <property type="match status" value="1"/>
</dbReference>
<dbReference type="RefSeq" id="WP_201831044.1">
    <property type="nucleotide sequence ID" value="NZ_JAERRK010000001.1"/>
</dbReference>
<protein>
    <submittedName>
        <fullName evidence="2">Uncharacterized protein</fullName>
    </submittedName>
</protein>
<evidence type="ECO:0000313" key="2">
    <source>
        <dbReference type="EMBL" id="MBL1080830.1"/>
    </source>
</evidence>